<dbReference type="Proteomes" id="UP000612680">
    <property type="component" value="Chromosome"/>
</dbReference>
<proteinExistence type="predicted"/>
<organism evidence="1 2">
    <name type="scientific">Dyadobacter sandarakinus</name>
    <dbReference type="NCBI Taxonomy" id="2747268"/>
    <lineage>
        <taxon>Bacteria</taxon>
        <taxon>Pseudomonadati</taxon>
        <taxon>Bacteroidota</taxon>
        <taxon>Cytophagia</taxon>
        <taxon>Cytophagales</taxon>
        <taxon>Spirosomataceae</taxon>
        <taxon>Dyadobacter</taxon>
    </lineage>
</organism>
<sequence>MSTAQKINRAVSKSHEPTLVRENTAASNIVRKTLRMAETIEKYPSPVKKKMA</sequence>
<evidence type="ECO:0000313" key="1">
    <source>
        <dbReference type="EMBL" id="QRR02061.1"/>
    </source>
</evidence>
<dbReference type="RefSeq" id="WP_204656479.1">
    <property type="nucleotide sequence ID" value="NZ_CP056775.1"/>
</dbReference>
<evidence type="ECO:0000313" key="2">
    <source>
        <dbReference type="Proteomes" id="UP000612680"/>
    </source>
</evidence>
<protein>
    <submittedName>
        <fullName evidence="1">Uncharacterized protein</fullName>
    </submittedName>
</protein>
<keyword evidence="2" id="KW-1185">Reference proteome</keyword>
<name>A0ABX7IAV0_9BACT</name>
<reference evidence="1 2" key="1">
    <citation type="submission" date="2020-06" db="EMBL/GenBank/DDBJ databases">
        <title>Dyadobacter sandarakinus sp. nov., isolated from the soil of the Arctic Yellow River Station.</title>
        <authorList>
            <person name="Zhang Y."/>
            <person name="Peng F."/>
        </authorList>
    </citation>
    <scope>NUCLEOTIDE SEQUENCE [LARGE SCALE GENOMIC DNA]</scope>
    <source>
        <strain evidence="1 2">Q3-56</strain>
    </source>
</reference>
<gene>
    <name evidence="1" type="ORF">HWI92_14665</name>
</gene>
<dbReference type="EMBL" id="CP056775">
    <property type="protein sequence ID" value="QRR02061.1"/>
    <property type="molecule type" value="Genomic_DNA"/>
</dbReference>
<accession>A0ABX7IAV0</accession>